<dbReference type="Proteomes" id="UP000837857">
    <property type="component" value="Chromosome 7"/>
</dbReference>
<keyword evidence="1" id="KW-1133">Transmembrane helix</keyword>
<dbReference type="InterPro" id="IPR036084">
    <property type="entry name" value="Ser_inhib-like_sf"/>
</dbReference>
<evidence type="ECO:0000256" key="1">
    <source>
        <dbReference type="SAM" id="Phobius"/>
    </source>
</evidence>
<sequence length="74" mass="8530">MHVEFILRRLYFDLFIILSLYCFPTIKISAGYKTSACKSLCPLVWECRVGCRCSAGYIRDEYSKNCVLVHQCPG</sequence>
<dbReference type="EMBL" id="OW152819">
    <property type="protein sequence ID" value="CAH2073566.1"/>
    <property type="molecule type" value="Genomic_DNA"/>
</dbReference>
<dbReference type="SUPFAM" id="SSF57567">
    <property type="entry name" value="Serine protease inhibitors"/>
    <property type="match status" value="1"/>
</dbReference>
<proteinExistence type="predicted"/>
<keyword evidence="1" id="KW-0472">Membrane</keyword>
<reference evidence="2" key="1">
    <citation type="submission" date="2022-03" db="EMBL/GenBank/DDBJ databases">
        <authorList>
            <person name="Martin H S."/>
        </authorList>
    </citation>
    <scope>NUCLEOTIDE SEQUENCE</scope>
</reference>
<evidence type="ECO:0008006" key="4">
    <source>
        <dbReference type="Google" id="ProtNLM"/>
    </source>
</evidence>
<feature type="transmembrane region" description="Helical" evidence="1">
    <location>
        <begin position="12"/>
        <end position="32"/>
    </location>
</feature>
<dbReference type="Gene3D" id="2.10.25.10">
    <property type="entry name" value="Laminin"/>
    <property type="match status" value="1"/>
</dbReference>
<evidence type="ECO:0000313" key="3">
    <source>
        <dbReference type="Proteomes" id="UP000837857"/>
    </source>
</evidence>
<keyword evidence="1" id="KW-0812">Transmembrane</keyword>
<accession>A0ABN8J0G1</accession>
<feature type="non-terminal residue" evidence="2">
    <location>
        <position position="74"/>
    </location>
</feature>
<gene>
    <name evidence="2" type="ORF">IPOD504_LOCUS15696</name>
</gene>
<protein>
    <recommendedName>
        <fullName evidence="4">TIL domain-containing protein</fullName>
    </recommendedName>
</protein>
<evidence type="ECO:0000313" key="2">
    <source>
        <dbReference type="EMBL" id="CAH2073566.1"/>
    </source>
</evidence>
<name>A0ABN8J0G1_9NEOP</name>
<organism evidence="2 3">
    <name type="scientific">Iphiclides podalirius</name>
    <name type="common">scarce swallowtail</name>
    <dbReference type="NCBI Taxonomy" id="110791"/>
    <lineage>
        <taxon>Eukaryota</taxon>
        <taxon>Metazoa</taxon>
        <taxon>Ecdysozoa</taxon>
        <taxon>Arthropoda</taxon>
        <taxon>Hexapoda</taxon>
        <taxon>Insecta</taxon>
        <taxon>Pterygota</taxon>
        <taxon>Neoptera</taxon>
        <taxon>Endopterygota</taxon>
        <taxon>Lepidoptera</taxon>
        <taxon>Glossata</taxon>
        <taxon>Ditrysia</taxon>
        <taxon>Papilionoidea</taxon>
        <taxon>Papilionidae</taxon>
        <taxon>Papilioninae</taxon>
        <taxon>Iphiclides</taxon>
    </lineage>
</organism>
<keyword evidence="3" id="KW-1185">Reference proteome</keyword>